<reference evidence="1 2" key="1">
    <citation type="submission" date="2020-08" db="EMBL/GenBank/DDBJ databases">
        <title>Plant Genome Project.</title>
        <authorList>
            <person name="Zhang R.-G."/>
        </authorList>
    </citation>
    <scope>NUCLEOTIDE SEQUENCE [LARGE SCALE GENOMIC DNA]</scope>
    <source>
        <tissue evidence="1">Rhizome</tissue>
    </source>
</reference>
<sequence length="241" mass="27855">MSRLRVHMFLSRLDSEYDQVCGKILRKEPKFSLEQSYGYIRKRREVAPSRRPIVPKKGEGDRDGNPRHIVNINVFQELEYFEEQFEVPAIAKTIPIATKNDLSREINTSNGQTINHLVSDDQFSHEIETNDQDVFETHGIPSSTSTTEDLVQNDPPQDALKDLKWTTTMNEELETLRRNITWEVVDKHVVKKTIGSRWVFNKLNVDGTIDRYTARLVVKGYALDLLAETRVLDCKPMEIPV</sequence>
<dbReference type="AlphaFoldDB" id="A0A8J5IQM7"/>
<comment type="caution">
    <text evidence="1">The sequence shown here is derived from an EMBL/GenBank/DDBJ whole genome shotgun (WGS) entry which is preliminary data.</text>
</comment>
<evidence type="ECO:0008006" key="3">
    <source>
        <dbReference type="Google" id="ProtNLM"/>
    </source>
</evidence>
<accession>A0A8J5IQM7</accession>
<proteinExistence type="predicted"/>
<keyword evidence="2" id="KW-1185">Reference proteome</keyword>
<organism evidence="1 2">
    <name type="scientific">Zingiber officinale</name>
    <name type="common">Ginger</name>
    <name type="synonym">Amomum zingiber</name>
    <dbReference type="NCBI Taxonomy" id="94328"/>
    <lineage>
        <taxon>Eukaryota</taxon>
        <taxon>Viridiplantae</taxon>
        <taxon>Streptophyta</taxon>
        <taxon>Embryophyta</taxon>
        <taxon>Tracheophyta</taxon>
        <taxon>Spermatophyta</taxon>
        <taxon>Magnoliopsida</taxon>
        <taxon>Liliopsida</taxon>
        <taxon>Zingiberales</taxon>
        <taxon>Zingiberaceae</taxon>
        <taxon>Zingiber</taxon>
    </lineage>
</organism>
<dbReference type="Proteomes" id="UP000734854">
    <property type="component" value="Unassembled WGS sequence"/>
</dbReference>
<dbReference type="EMBL" id="JACMSC010000001">
    <property type="protein sequence ID" value="KAG6539134.1"/>
    <property type="molecule type" value="Genomic_DNA"/>
</dbReference>
<protein>
    <recommendedName>
        <fullName evidence="3">Reverse transcriptase Ty1/copia-type domain-containing protein</fullName>
    </recommendedName>
</protein>
<evidence type="ECO:0000313" key="2">
    <source>
        <dbReference type="Proteomes" id="UP000734854"/>
    </source>
</evidence>
<gene>
    <name evidence="1" type="ORF">ZIOFF_004287</name>
</gene>
<name>A0A8J5IQM7_ZINOF</name>
<evidence type="ECO:0000313" key="1">
    <source>
        <dbReference type="EMBL" id="KAG6539134.1"/>
    </source>
</evidence>